<evidence type="ECO:0000313" key="15">
    <source>
        <dbReference type="Proteomes" id="UP000585272"/>
    </source>
</evidence>
<proteinExistence type="inferred from homology"/>
<keyword evidence="15" id="KW-1185">Reference proteome</keyword>
<dbReference type="GO" id="GO:0051539">
    <property type="term" value="F:4 iron, 4 sulfur cluster binding"/>
    <property type="evidence" value="ECO:0007669"/>
    <property type="project" value="UniProtKB-KW"/>
</dbReference>
<evidence type="ECO:0000256" key="7">
    <source>
        <dbReference type="ARBA" id="ARBA00022763"/>
    </source>
</evidence>
<comment type="caution">
    <text evidence="14">The sequence shown here is derived from an EMBL/GenBank/DDBJ whole genome shotgun (WGS) entry which is preliminary data.</text>
</comment>
<keyword evidence="14" id="KW-0548">Nucleotidyltransferase</keyword>
<keyword evidence="11" id="KW-0234">DNA repair</keyword>
<comment type="similarity">
    <text evidence="2">Belongs to the uracil-DNA glycosylase (UDG) superfamily. Type 4 (UDGa) family.</text>
</comment>
<dbReference type="SUPFAM" id="SSF52141">
    <property type="entry name" value="Uracil-DNA glycosylase-like"/>
    <property type="match status" value="1"/>
</dbReference>
<dbReference type="InterPro" id="IPR051536">
    <property type="entry name" value="UDG_Type-4/5"/>
</dbReference>
<evidence type="ECO:0000256" key="3">
    <source>
        <dbReference type="ARBA" id="ARBA00012030"/>
    </source>
</evidence>
<dbReference type="GO" id="GO:0006281">
    <property type="term" value="P:DNA repair"/>
    <property type="evidence" value="ECO:0007669"/>
    <property type="project" value="UniProtKB-KW"/>
</dbReference>
<dbReference type="PANTHER" id="PTHR33693">
    <property type="entry name" value="TYPE-5 URACIL-DNA GLYCOSYLASE"/>
    <property type="match status" value="1"/>
</dbReference>
<evidence type="ECO:0000259" key="13">
    <source>
        <dbReference type="SMART" id="SM00986"/>
    </source>
</evidence>
<reference evidence="14 15" key="1">
    <citation type="submission" date="2020-08" db="EMBL/GenBank/DDBJ databases">
        <title>Genomic Encyclopedia of Archaeal and Bacterial Type Strains, Phase II (KMG-II): from individual species to whole genera.</title>
        <authorList>
            <person name="Goeker M."/>
        </authorList>
    </citation>
    <scope>NUCLEOTIDE SEQUENCE [LARGE SCALE GENOMIC DNA]</scope>
    <source>
        <strain evidence="14 15">DSM 23288</strain>
    </source>
</reference>
<dbReference type="SMART" id="SM00987">
    <property type="entry name" value="UreE_C"/>
    <property type="match status" value="1"/>
</dbReference>
<dbReference type="PANTHER" id="PTHR33693:SF1">
    <property type="entry name" value="TYPE-4 URACIL-DNA GLYCOSYLASE"/>
    <property type="match status" value="1"/>
</dbReference>
<evidence type="ECO:0000313" key="14">
    <source>
        <dbReference type="EMBL" id="MBB4664011.1"/>
    </source>
</evidence>
<dbReference type="GO" id="GO:0016779">
    <property type="term" value="F:nucleotidyltransferase activity"/>
    <property type="evidence" value="ECO:0007669"/>
    <property type="project" value="UniProtKB-KW"/>
</dbReference>
<evidence type="ECO:0000256" key="10">
    <source>
        <dbReference type="ARBA" id="ARBA00023014"/>
    </source>
</evidence>
<organism evidence="14 15">
    <name type="scientific">Conexibacter arvalis</name>
    <dbReference type="NCBI Taxonomy" id="912552"/>
    <lineage>
        <taxon>Bacteria</taxon>
        <taxon>Bacillati</taxon>
        <taxon>Actinomycetota</taxon>
        <taxon>Thermoleophilia</taxon>
        <taxon>Solirubrobacterales</taxon>
        <taxon>Conexibacteraceae</taxon>
        <taxon>Conexibacter</taxon>
    </lineage>
</organism>
<evidence type="ECO:0000256" key="1">
    <source>
        <dbReference type="ARBA" id="ARBA00001400"/>
    </source>
</evidence>
<evidence type="ECO:0000256" key="8">
    <source>
        <dbReference type="ARBA" id="ARBA00022801"/>
    </source>
</evidence>
<feature type="compositionally biased region" description="Low complexity" evidence="12">
    <location>
        <begin position="213"/>
        <end position="240"/>
    </location>
</feature>
<keyword evidence="8" id="KW-0378">Hydrolase</keyword>
<dbReference type="NCBIfam" id="TIGR00758">
    <property type="entry name" value="UDG_fam4"/>
    <property type="match status" value="1"/>
</dbReference>
<keyword evidence="9" id="KW-0408">Iron</keyword>
<comment type="catalytic activity">
    <reaction evidence="1">
        <text>Hydrolyzes single-stranded DNA or mismatched double-stranded DNA and polynucleotides, releasing free uracil.</text>
        <dbReference type="EC" id="3.2.2.27"/>
    </reaction>
</comment>
<feature type="region of interest" description="Disordered" evidence="12">
    <location>
        <begin position="191"/>
        <end position="243"/>
    </location>
</feature>
<dbReference type="CDD" id="cd10030">
    <property type="entry name" value="UDG-F4_TTUDGA_SPO1dp_like"/>
    <property type="match status" value="1"/>
</dbReference>
<gene>
    <name evidence="14" type="ORF">BDZ31_003612</name>
</gene>
<dbReference type="Proteomes" id="UP000585272">
    <property type="component" value="Unassembled WGS sequence"/>
</dbReference>
<keyword evidence="10" id="KW-0411">Iron-sulfur</keyword>
<evidence type="ECO:0000256" key="5">
    <source>
        <dbReference type="ARBA" id="ARBA00022485"/>
    </source>
</evidence>
<evidence type="ECO:0000256" key="12">
    <source>
        <dbReference type="SAM" id="MobiDB-lite"/>
    </source>
</evidence>
<feature type="compositionally biased region" description="Acidic residues" evidence="12">
    <location>
        <begin position="202"/>
        <end position="211"/>
    </location>
</feature>
<dbReference type="GO" id="GO:0046872">
    <property type="term" value="F:metal ion binding"/>
    <property type="evidence" value="ECO:0007669"/>
    <property type="project" value="UniProtKB-KW"/>
</dbReference>
<dbReference type="AlphaFoldDB" id="A0A840IIG8"/>
<evidence type="ECO:0000256" key="4">
    <source>
        <dbReference type="ARBA" id="ARBA00019403"/>
    </source>
</evidence>
<dbReference type="SMART" id="SM00986">
    <property type="entry name" value="UDG"/>
    <property type="match status" value="1"/>
</dbReference>
<feature type="domain" description="Uracil-DNA glycosylase-like" evidence="13">
    <location>
        <begin position="35"/>
        <end position="191"/>
    </location>
</feature>
<keyword evidence="7" id="KW-0227">DNA damage</keyword>
<dbReference type="GO" id="GO:0004844">
    <property type="term" value="F:uracil DNA N-glycosylase activity"/>
    <property type="evidence" value="ECO:0007669"/>
    <property type="project" value="UniProtKB-EC"/>
</dbReference>
<dbReference type="InterPro" id="IPR005122">
    <property type="entry name" value="Uracil-DNA_glycosylase-like"/>
</dbReference>
<keyword evidence="5" id="KW-0004">4Fe-4S</keyword>
<dbReference type="Pfam" id="PF03167">
    <property type="entry name" value="UDG"/>
    <property type="match status" value="1"/>
</dbReference>
<evidence type="ECO:0000256" key="6">
    <source>
        <dbReference type="ARBA" id="ARBA00022723"/>
    </source>
</evidence>
<dbReference type="Gene3D" id="3.40.470.10">
    <property type="entry name" value="Uracil-DNA glycosylase-like domain"/>
    <property type="match status" value="1"/>
</dbReference>
<accession>A0A840IIG8</accession>
<evidence type="ECO:0000256" key="2">
    <source>
        <dbReference type="ARBA" id="ARBA00006521"/>
    </source>
</evidence>
<dbReference type="RefSeq" id="WP_221243146.1">
    <property type="nucleotide sequence ID" value="NZ_JACHNU010000005.1"/>
</dbReference>
<name>A0A840IIG8_9ACTN</name>
<evidence type="ECO:0000256" key="11">
    <source>
        <dbReference type="ARBA" id="ARBA00023204"/>
    </source>
</evidence>
<dbReference type="EC" id="3.2.2.27" evidence="3"/>
<sequence length="254" mass="27433">MSTAVERRERLKEVYREASQCTRCALAETRTTVVFGAGNADADLMFVGEAPGANEDRGGLPFIGQAGRLLDRLLEEVGLVRGDVFIANVLKCRPPGNRDPRPSEIDTCREYLHRQVELIEPKVICTLGNFSTKLLREDPTGISRVHGQAEVRLLGRRAVTILPIYHPAAALYTPRMLDTLRADFALLPDLLAAPAPPQPDPEIFEEPEPEPDPALAAAAPLDAEPDPAATAADGADSAAAKDLPAVNEQQLGLF</sequence>
<keyword evidence="14" id="KW-0808">Transferase</keyword>
<dbReference type="EMBL" id="JACHNU010000005">
    <property type="protein sequence ID" value="MBB4664011.1"/>
    <property type="molecule type" value="Genomic_DNA"/>
</dbReference>
<dbReference type="InterPro" id="IPR005273">
    <property type="entry name" value="Ura-DNA_glyco_family4"/>
</dbReference>
<keyword evidence="6" id="KW-0479">Metal-binding</keyword>
<protein>
    <recommendedName>
        <fullName evidence="4">Type-4 uracil-DNA glycosylase</fullName>
        <ecNumber evidence="3">3.2.2.27</ecNumber>
    </recommendedName>
</protein>
<dbReference type="InterPro" id="IPR036895">
    <property type="entry name" value="Uracil-DNA_glycosylase-like_sf"/>
</dbReference>
<evidence type="ECO:0000256" key="9">
    <source>
        <dbReference type="ARBA" id="ARBA00023004"/>
    </source>
</evidence>